<reference evidence="1" key="1">
    <citation type="submission" date="2020-05" db="EMBL/GenBank/DDBJ databases">
        <authorList>
            <person name="Chiriac C."/>
            <person name="Salcher M."/>
            <person name="Ghai R."/>
            <person name="Kavagutti S V."/>
        </authorList>
    </citation>
    <scope>NUCLEOTIDE SEQUENCE</scope>
</reference>
<accession>A0A6J7BP98</accession>
<gene>
    <name evidence="1" type="ORF">UFOPK3282_00164</name>
</gene>
<dbReference type="EMBL" id="CAFBJG010000008">
    <property type="protein sequence ID" value="CAB4847547.1"/>
    <property type="molecule type" value="Genomic_DNA"/>
</dbReference>
<proteinExistence type="predicted"/>
<evidence type="ECO:0000313" key="1">
    <source>
        <dbReference type="EMBL" id="CAB4847547.1"/>
    </source>
</evidence>
<organism evidence="1">
    <name type="scientific">freshwater metagenome</name>
    <dbReference type="NCBI Taxonomy" id="449393"/>
    <lineage>
        <taxon>unclassified sequences</taxon>
        <taxon>metagenomes</taxon>
        <taxon>ecological metagenomes</taxon>
    </lineage>
</organism>
<dbReference type="AlphaFoldDB" id="A0A6J7BP98"/>
<protein>
    <submittedName>
        <fullName evidence="1">Unannotated protein</fullName>
    </submittedName>
</protein>
<name>A0A6J7BP98_9ZZZZ</name>
<sequence length="114" mass="12698">MRKILVTALTLFFVTANSFFTPAGADNPPRRILSGWLDGSPTIYLPSVDTNFNYDVIRDVSPFWYGLASESKITDKYTLGLYTKPITVALQDLKTRGLIVIPTITDDQPVRTLA</sequence>